<protein>
    <recommendedName>
        <fullName evidence="2">Fungal-type protein kinase domain-containing protein</fullName>
    </recommendedName>
</protein>
<feature type="compositionally biased region" description="Low complexity" evidence="1">
    <location>
        <begin position="1"/>
        <end position="16"/>
    </location>
</feature>
<feature type="domain" description="Fungal-type protein kinase" evidence="2">
    <location>
        <begin position="209"/>
        <end position="690"/>
    </location>
</feature>
<dbReference type="InterPro" id="IPR040976">
    <property type="entry name" value="Pkinase_fungal"/>
</dbReference>
<evidence type="ECO:0000259" key="2">
    <source>
        <dbReference type="Pfam" id="PF17667"/>
    </source>
</evidence>
<dbReference type="PANTHER" id="PTHR38248">
    <property type="entry name" value="FUNK1 6"/>
    <property type="match status" value="1"/>
</dbReference>
<dbReference type="PANTHER" id="PTHR38248:SF2">
    <property type="entry name" value="FUNK1 11"/>
    <property type="match status" value="1"/>
</dbReference>
<reference evidence="3 4" key="1">
    <citation type="journal article" date="2020" name="ISME J.">
        <title>Uncovering the hidden diversity of litter-decomposition mechanisms in mushroom-forming fungi.</title>
        <authorList>
            <person name="Floudas D."/>
            <person name="Bentzer J."/>
            <person name="Ahren D."/>
            <person name="Johansson T."/>
            <person name="Persson P."/>
            <person name="Tunlid A."/>
        </authorList>
    </citation>
    <scope>NUCLEOTIDE SEQUENCE [LARGE SCALE GENOMIC DNA]</scope>
    <source>
        <strain evidence="3 4">CBS 175.51</strain>
    </source>
</reference>
<evidence type="ECO:0000313" key="4">
    <source>
        <dbReference type="Proteomes" id="UP000541558"/>
    </source>
</evidence>
<accession>A0A8H5FEU3</accession>
<gene>
    <name evidence="3" type="ORF">D9611_014504</name>
</gene>
<feature type="region of interest" description="Disordered" evidence="1">
    <location>
        <begin position="1"/>
        <end position="72"/>
    </location>
</feature>
<dbReference type="Proteomes" id="UP000541558">
    <property type="component" value="Unassembled WGS sequence"/>
</dbReference>
<name>A0A8H5FEU3_9AGAR</name>
<dbReference type="OrthoDB" id="3271139at2759"/>
<feature type="region of interest" description="Disordered" evidence="1">
    <location>
        <begin position="802"/>
        <end position="884"/>
    </location>
</feature>
<sequence length="884" mass="98227">MEKPPSGTASPTATTPPGTPPMDKMEKPPSGTASPAATTPPRTPRSKAHSAFVVPNETPRRARDPAPAGVEQTQLREDIATAMTQEFVYCTSEVFIEHYLPKVGDDLKDKVITSLKGHPAHLKKSTPTGSKLVFTEFQEKPSTTGRSEAVAYRHISLIGEAIKTVVNKEARSIASKKSELAGPLPSRLHVYDCPNRWLSSPVAGCNFKIDACILDGADYSDGNGDKLESHRVIVPFEFKLSTNESEVKQNRRQLLAACNQIMNGDVRRDFMYGITIEDDRVSLWYFSRNHSAKASSFSLIKHPERFIGVMISLLSASDENLGFNPNIVLYPKKYHDPGYIYRFPGDSAGSSRFFMTTGIVEECRSKRLSGRTTRVWKAVEVANFEGKALADNVTPKEIIIKDVWIDGPADTEKQIQDKIFTSIDDFVGGPQPWRDHPCLAKFPPSRLDDLETLTTNKKYQERFLRIREHFEGPLSKSVAKDTWASPSIFIEAPVEAVSMSPLKTQRNQSKYQSTPASRVAPVPKSALQFKMGGKIHTEFAQKKRCFFYFDEVCTRVSHVPTFGDAVDTLRQASAVLILMFCAGWIHRDISTGNVLAMKESDGKWCLKLADLEYAKEFPSHGQKARGNWKTGTPYFMATELQCGLYLQLEQAAEDKAPGSKTRAEAAAGEDGVVHNLQHDLESLWWIGFYIGAVKVGHQASVVWCTEKEVFQPVIEKDSNAPRHRIIRKGFPQKLDAALHPGLTEFMDPWKTLGNNLLAQYQKRSPDKVTDKGTYAQIAWHFLNFFAFLEDSRNAWGPIQLVELPGSDEPKKRGREEDGAGQAKGVKRGSNPQEDTDDGPSVKRPRVATPTPLQANEEGGDLFGILKARPTRGGPSSTKSRRSGK</sequence>
<comment type="caution">
    <text evidence="3">The sequence shown here is derived from an EMBL/GenBank/DDBJ whole genome shotgun (WGS) entry which is preliminary data.</text>
</comment>
<dbReference type="Pfam" id="PF17667">
    <property type="entry name" value="Pkinase_fungal"/>
    <property type="match status" value="1"/>
</dbReference>
<dbReference type="InterPro" id="IPR011009">
    <property type="entry name" value="Kinase-like_dom_sf"/>
</dbReference>
<proteinExistence type="predicted"/>
<feature type="compositionally biased region" description="Low complexity" evidence="1">
    <location>
        <begin position="28"/>
        <end position="40"/>
    </location>
</feature>
<dbReference type="Gene3D" id="1.10.510.10">
    <property type="entry name" value="Transferase(Phosphotransferase) domain 1"/>
    <property type="match status" value="1"/>
</dbReference>
<keyword evidence="4" id="KW-1185">Reference proteome</keyword>
<feature type="compositionally biased region" description="Basic and acidic residues" evidence="1">
    <location>
        <begin position="807"/>
        <end position="817"/>
    </location>
</feature>
<dbReference type="AlphaFoldDB" id="A0A8H5FEU3"/>
<evidence type="ECO:0000313" key="3">
    <source>
        <dbReference type="EMBL" id="KAF5334196.1"/>
    </source>
</evidence>
<organism evidence="3 4">
    <name type="scientific">Ephemerocybe angulata</name>
    <dbReference type="NCBI Taxonomy" id="980116"/>
    <lineage>
        <taxon>Eukaryota</taxon>
        <taxon>Fungi</taxon>
        <taxon>Dikarya</taxon>
        <taxon>Basidiomycota</taxon>
        <taxon>Agaricomycotina</taxon>
        <taxon>Agaricomycetes</taxon>
        <taxon>Agaricomycetidae</taxon>
        <taxon>Agaricales</taxon>
        <taxon>Agaricineae</taxon>
        <taxon>Psathyrellaceae</taxon>
        <taxon>Ephemerocybe</taxon>
    </lineage>
</organism>
<dbReference type="SUPFAM" id="SSF56112">
    <property type="entry name" value="Protein kinase-like (PK-like)"/>
    <property type="match status" value="1"/>
</dbReference>
<dbReference type="EMBL" id="JAACJK010000075">
    <property type="protein sequence ID" value="KAF5334196.1"/>
    <property type="molecule type" value="Genomic_DNA"/>
</dbReference>
<evidence type="ECO:0000256" key="1">
    <source>
        <dbReference type="SAM" id="MobiDB-lite"/>
    </source>
</evidence>